<organism evidence="11 12">
    <name type="scientific">Neurospora intermedia</name>
    <dbReference type="NCBI Taxonomy" id="5142"/>
    <lineage>
        <taxon>Eukaryota</taxon>
        <taxon>Fungi</taxon>
        <taxon>Dikarya</taxon>
        <taxon>Ascomycota</taxon>
        <taxon>Pezizomycotina</taxon>
        <taxon>Sordariomycetes</taxon>
        <taxon>Sordariomycetidae</taxon>
        <taxon>Sordariales</taxon>
        <taxon>Sordariaceae</taxon>
        <taxon>Neurospora</taxon>
    </lineage>
</organism>
<dbReference type="PANTHER" id="PTHR31646:SF1">
    <property type="entry name" value="ALPHA-1,2-MANNOSYLTRANSFERASE MNN2"/>
    <property type="match status" value="1"/>
</dbReference>
<keyword evidence="4" id="KW-0808">Transferase</keyword>
<evidence type="ECO:0000256" key="4">
    <source>
        <dbReference type="ARBA" id="ARBA00022679"/>
    </source>
</evidence>
<evidence type="ECO:0000256" key="8">
    <source>
        <dbReference type="ARBA" id="ARBA00023034"/>
    </source>
</evidence>
<dbReference type="InterPro" id="IPR022751">
    <property type="entry name" value="Alpha_mannosyltransferase"/>
</dbReference>
<evidence type="ECO:0000256" key="10">
    <source>
        <dbReference type="SAM" id="MobiDB-lite"/>
    </source>
</evidence>
<keyword evidence="9" id="KW-0472">Membrane</keyword>
<keyword evidence="12" id="KW-1185">Reference proteome</keyword>
<feature type="region of interest" description="Disordered" evidence="10">
    <location>
        <begin position="21"/>
        <end position="46"/>
    </location>
</feature>
<evidence type="ECO:0000313" key="11">
    <source>
        <dbReference type="EMBL" id="KAL0466336.1"/>
    </source>
</evidence>
<name>A0ABR3D0X1_NEUIN</name>
<evidence type="ECO:0000313" key="12">
    <source>
        <dbReference type="Proteomes" id="UP001451303"/>
    </source>
</evidence>
<keyword evidence="7" id="KW-1133">Transmembrane helix</keyword>
<accession>A0ABR3D0X1</accession>
<evidence type="ECO:0000256" key="6">
    <source>
        <dbReference type="ARBA" id="ARBA00022968"/>
    </source>
</evidence>
<evidence type="ECO:0000256" key="9">
    <source>
        <dbReference type="ARBA" id="ARBA00023136"/>
    </source>
</evidence>
<dbReference type="PANTHER" id="PTHR31646">
    <property type="entry name" value="ALPHA-1,2-MANNOSYLTRANSFERASE MNN2"/>
    <property type="match status" value="1"/>
</dbReference>
<dbReference type="SUPFAM" id="SSF53448">
    <property type="entry name" value="Nucleotide-diphospho-sugar transferases"/>
    <property type="match status" value="1"/>
</dbReference>
<dbReference type="Proteomes" id="UP001451303">
    <property type="component" value="Unassembled WGS sequence"/>
</dbReference>
<proteinExistence type="inferred from homology"/>
<keyword evidence="6" id="KW-0735">Signal-anchor</keyword>
<comment type="subcellular location">
    <subcellularLocation>
        <location evidence="1">Golgi apparatus membrane</location>
        <topology evidence="1">Single-pass type II membrane protein</topology>
    </subcellularLocation>
</comment>
<comment type="similarity">
    <text evidence="3">Belongs to the MNN1/MNT family.</text>
</comment>
<reference evidence="11 12" key="1">
    <citation type="submission" date="2023-09" db="EMBL/GenBank/DDBJ databases">
        <title>Multi-omics analysis of a traditional fermented food reveals byproduct-associated fungal strains for waste-to-food upcycling.</title>
        <authorList>
            <consortium name="Lawrence Berkeley National Laboratory"/>
            <person name="Rekdal V.M."/>
            <person name="Villalobos-Escobedo J.M."/>
            <person name="Rodriguez-Valeron N."/>
            <person name="Garcia M.O."/>
            <person name="Vasquez D.P."/>
            <person name="Damayanti I."/>
            <person name="Sorensen P.M."/>
            <person name="Baidoo E.E."/>
            <person name="De Carvalho A.C."/>
            <person name="Riley R."/>
            <person name="Lipzen A."/>
            <person name="He G."/>
            <person name="Yan M."/>
            <person name="Haridas S."/>
            <person name="Daum C."/>
            <person name="Yoshinaga Y."/>
            <person name="Ng V."/>
            <person name="Grigoriev I.V."/>
            <person name="Munk R."/>
            <person name="Nuraida L."/>
            <person name="Wijaya C.H."/>
            <person name="Morales P.-C."/>
            <person name="Keasling J.D."/>
        </authorList>
    </citation>
    <scope>NUCLEOTIDE SEQUENCE [LARGE SCALE GENOMIC DNA]</scope>
    <source>
        <strain evidence="11 12">FGSC 2613</strain>
    </source>
</reference>
<evidence type="ECO:0000256" key="5">
    <source>
        <dbReference type="ARBA" id="ARBA00022692"/>
    </source>
</evidence>
<dbReference type="InterPro" id="IPR029044">
    <property type="entry name" value="Nucleotide-diphossugar_trans"/>
</dbReference>
<dbReference type="Pfam" id="PF11051">
    <property type="entry name" value="Mannosyl_trans3"/>
    <property type="match status" value="2"/>
</dbReference>
<protein>
    <submittedName>
        <fullName evidence="11">Mannosyltransferase putative domain-containing protein</fullName>
    </submittedName>
</protein>
<comment type="caution">
    <text evidence="11">The sequence shown here is derived from an EMBL/GenBank/DDBJ whole genome shotgun (WGS) entry which is preliminary data.</text>
</comment>
<evidence type="ECO:0000256" key="2">
    <source>
        <dbReference type="ARBA" id="ARBA00004922"/>
    </source>
</evidence>
<evidence type="ECO:0000256" key="1">
    <source>
        <dbReference type="ARBA" id="ARBA00004323"/>
    </source>
</evidence>
<dbReference type="GO" id="GO:0016757">
    <property type="term" value="F:glycosyltransferase activity"/>
    <property type="evidence" value="ECO:0007669"/>
    <property type="project" value="UniProtKB-KW"/>
</dbReference>
<comment type="pathway">
    <text evidence="2">Protein modification; protein glycosylation.</text>
</comment>
<keyword evidence="5" id="KW-0812">Transmembrane</keyword>
<sequence>MYWLRFQCQFKSNDCRPTFHSPTPKHLSSQLTEPITPPSPFVSSTPQNWKRYGTQALRLKFAGVTMVIGSSPNLSGLKYIALILPFLFTVVYFYHHRPAILAAESTRLRLLPHEPNDFWVEFFARLEAARPHSPPLTFKEKVDALNWAPDFDRARPEIWKPDPKEVNDLSKSHAAFIKTLPEFARHLPYDADTTGIVTTAGKGNFGQVITLLVMTRQSGSKLPIQIVIDSSSVWIDNLSSRITTRPNILFLDADIIIANNPDKIFAPGAEPFQSTGFIAWPDFWVPSGSKHFYQIAGGIPIPQLTDRASSESGMIVVDKARHADTILLASYYNYHGPSHYMAIFSQHGPGEGDEGTFLQAAYVLEQLAKRPVEHGGYSPPMEWTKLPSAQGQKKGFYDVKKMLKAHGRNANGKWRGMFMKQMDPVEDWRALQQAAKETKHPAPADTHSPFLFDSSWLSTVGNLTLKQDEKKIMFFHHNGVKPDFSDVVNSKTGLVEMDEKTGKLLRMWGNPKWIVETTGKDLEKVLWLSTMEVCCRLDEDEFDDVCGRMSEIYEAVYVDK</sequence>
<keyword evidence="11" id="KW-0328">Glycosyltransferase</keyword>
<evidence type="ECO:0000256" key="3">
    <source>
        <dbReference type="ARBA" id="ARBA00009105"/>
    </source>
</evidence>
<evidence type="ECO:0000256" key="7">
    <source>
        <dbReference type="ARBA" id="ARBA00022989"/>
    </source>
</evidence>
<dbReference type="EMBL" id="JAVLET010000013">
    <property type="protein sequence ID" value="KAL0466336.1"/>
    <property type="molecule type" value="Genomic_DNA"/>
</dbReference>
<gene>
    <name evidence="11" type="ORF">QR685DRAFT_609328</name>
</gene>
<keyword evidence="8" id="KW-0333">Golgi apparatus</keyword>